<reference evidence="1 2" key="1">
    <citation type="submission" date="2018-02" db="EMBL/GenBank/DDBJ databases">
        <title>Discovery of a pederin family compound in a non-symbiotic bloom-forming cyanobacterium.</title>
        <authorList>
            <person name="Kust A."/>
            <person name="Mares J."/>
            <person name="Jokela J."/>
            <person name="Urajova P."/>
            <person name="Hajek J."/>
            <person name="Saurav K."/>
            <person name="Voracova K."/>
            <person name="Fewer D.P."/>
            <person name="Haapaniemi E."/>
            <person name="Permi P."/>
            <person name="Rehakova K."/>
            <person name="Sivonen K."/>
            <person name="Hrouzek P."/>
        </authorList>
    </citation>
    <scope>NUCLEOTIDE SEQUENCE [LARGE SCALE GENOMIC DNA]</scope>
    <source>
        <strain evidence="1 2">CHARLIE-1</strain>
    </source>
</reference>
<gene>
    <name evidence="1" type="ORF">CUN59_01955</name>
</gene>
<name>A0A2S6CZ52_9CYAN</name>
<dbReference type="RefSeq" id="WP_104386257.1">
    <property type="nucleotide sequence ID" value="NZ_PGEM01000013.1"/>
</dbReference>
<evidence type="ECO:0000313" key="1">
    <source>
        <dbReference type="EMBL" id="PPJ64971.1"/>
    </source>
</evidence>
<dbReference type="AlphaFoldDB" id="A0A2S6CZ52"/>
<proteinExistence type="predicted"/>
<sequence length="82" mass="9153">MSDWRTRKGANLEKPSFDDECIIPASLDRGVSTSMKMVVCTINSFDQDVTMVAGLMPPAITVIRPQGYLKDGKAQKFERNMI</sequence>
<organism evidence="1 2">
    <name type="scientific">Cuspidothrix issatschenkoi CHARLIE-1</name>
    <dbReference type="NCBI Taxonomy" id="2052836"/>
    <lineage>
        <taxon>Bacteria</taxon>
        <taxon>Bacillati</taxon>
        <taxon>Cyanobacteriota</taxon>
        <taxon>Cyanophyceae</taxon>
        <taxon>Nostocales</taxon>
        <taxon>Aphanizomenonaceae</taxon>
        <taxon>Cuspidothrix</taxon>
    </lineage>
</organism>
<dbReference type="EMBL" id="PGEM01000013">
    <property type="protein sequence ID" value="PPJ64971.1"/>
    <property type="molecule type" value="Genomic_DNA"/>
</dbReference>
<accession>A0A2S6CZ52</accession>
<keyword evidence="2" id="KW-1185">Reference proteome</keyword>
<evidence type="ECO:0000313" key="2">
    <source>
        <dbReference type="Proteomes" id="UP000239589"/>
    </source>
</evidence>
<comment type="caution">
    <text evidence="1">The sequence shown here is derived from an EMBL/GenBank/DDBJ whole genome shotgun (WGS) entry which is preliminary data.</text>
</comment>
<dbReference type="Proteomes" id="UP000239589">
    <property type="component" value="Unassembled WGS sequence"/>
</dbReference>
<protein>
    <submittedName>
        <fullName evidence="1">Uncharacterized protein</fullName>
    </submittedName>
</protein>